<name>A0A0U5JKX4_LIMRT</name>
<organism evidence="1">
    <name type="scientific">Limosilactobacillus reuteri</name>
    <name type="common">Lactobacillus reuteri</name>
    <dbReference type="NCBI Taxonomy" id="1598"/>
    <lineage>
        <taxon>Bacteria</taxon>
        <taxon>Bacillati</taxon>
        <taxon>Bacillota</taxon>
        <taxon>Bacilli</taxon>
        <taxon>Lactobacillales</taxon>
        <taxon>Lactobacillaceae</taxon>
        <taxon>Limosilactobacillus</taxon>
    </lineage>
</organism>
<protein>
    <submittedName>
        <fullName evidence="1">Mobile element protein</fullName>
    </submittedName>
</protein>
<proteinExistence type="predicted"/>
<evidence type="ECO:0000313" key="1">
    <source>
        <dbReference type="EMBL" id="CUR38562.1"/>
    </source>
</evidence>
<dbReference type="AlphaFoldDB" id="A0A0U5JKX4"/>
<reference evidence="1" key="1">
    <citation type="submission" date="2015-10" db="EMBL/GenBank/DDBJ databases">
        <authorList>
            <person name="Gilbert D.G."/>
        </authorList>
    </citation>
    <scope>NUCLEOTIDE SEQUENCE</scope>
    <source>
        <strain evidence="1">3c6</strain>
    </source>
</reference>
<accession>A0A0U5JKX4</accession>
<gene>
    <name evidence="1" type="ORF">LRLP16767_LR3C6_00520</name>
</gene>
<dbReference type="EMBL" id="LN887360">
    <property type="protein sequence ID" value="CUR38562.1"/>
    <property type="molecule type" value="Genomic_DNA"/>
</dbReference>
<sequence length="71" mass="8302">MTLVERQSKVMIVLNIHHKTDDAVNCQLDQWLAKLPRHFVKSITFDNGKELVDYRMKLATQLVVNKKRHSA</sequence>